<sequence length="818" mass="86681">MLFSMRIGLDTPVRYACAFLGMVARSSVTCEVRSSLIITGLIFYFQAASAQVSGTVFRDYDRNGLQSTANPVELGVAGIRVTAYVEGLSQPYTATTVADGSFAFPAVVIVPGKQVRVEFSGSPLYSFGSAGQPTGSEVQFVQAPAIITHGINDPSDYCQAIPLLVTPMYQTGALQASAGTLVTYPLTAEGQPTTIQDMPNQIGLGADIGTVWATAWQRQSNKLISVSLLKRHAALGPLGIGGIYVTDPTTATSTAYFDASQYLTLASPTDLSALSARTLPQSYTTASVDAEAFRLVGKVGLGGATFTPTEDKLWVVNLHEKTLVSVSTGAPLRAASSLTPDAFVSYAIPQSFTTGVNRPWAVSYHLGKLYVGVVNDASISRQRADLKACVYEFDLATNAFKTTPVIVVSLNYRKGWAVVGADAASSLGEYWEPWSDNWSDYSTNIQNAGSSPQQLRVVRPQPILSSIGFDAEGAMILGLMDRTGHQTSRNQLAPTETSPTPTTVYSGYTGGDLLRAAVVNDSYVLEANGSAGANSGCGVGNGQGPIYTAPGNLTTAGEFYCNDFYATFNQETFAGSLLSNPRLDNLLVNLFNPLTTWSAGTAYFDKHNGDLIRRYEVYRDAISEVVTSPRSTFGSSNGLGQLNALCEAAAVTVGNRVWVDTNGDGVQGPGEPPLPGVKLSLYTEAGVRLAATTSDAQGLFSFQSGSALKLNYNVPYFVVVGSDQTGQQYNAGTKVLTVNGKGYNITGWDQGEGLNSDLNDSDAFLLTGSTNAPNLNGLPVMQFQLRMPGESMNTLDVGLTEAAPCVQTCVNIISQRIK</sequence>
<reference evidence="6" key="1">
    <citation type="submission" date="2019-09" db="EMBL/GenBank/DDBJ databases">
        <authorList>
            <person name="Jung D.-H."/>
        </authorList>
    </citation>
    <scope>NUCLEOTIDE SEQUENCE [LARGE SCALE GENOMIC DNA]</scope>
    <source>
        <strain evidence="6">JA-25</strain>
    </source>
</reference>
<dbReference type="Pfam" id="PF17210">
    <property type="entry name" value="SdrD_B"/>
    <property type="match status" value="1"/>
</dbReference>
<accession>A0ABX0QGK9</accession>
<protein>
    <recommendedName>
        <fullName evidence="4">SD-repeat containing protein B domain-containing protein</fullName>
    </recommendedName>
</protein>
<proteinExistence type="predicted"/>
<dbReference type="SUPFAM" id="SSF117074">
    <property type="entry name" value="Hypothetical protein PA1324"/>
    <property type="match status" value="2"/>
</dbReference>
<keyword evidence="3" id="KW-0732">Signal</keyword>
<dbReference type="InterPro" id="IPR033764">
    <property type="entry name" value="Sdr_B"/>
</dbReference>
<name>A0ABX0QGK9_9BACT</name>
<comment type="caution">
    <text evidence="5">The sequence shown here is derived from an EMBL/GenBank/DDBJ whole genome shotgun (WGS) entry which is preliminary data.</text>
</comment>
<keyword evidence="6" id="KW-1185">Reference proteome</keyword>
<dbReference type="InterPro" id="IPR013783">
    <property type="entry name" value="Ig-like_fold"/>
</dbReference>
<dbReference type="Gene3D" id="2.60.40.10">
    <property type="entry name" value="Immunoglobulins"/>
    <property type="match status" value="2"/>
</dbReference>
<organism evidence="5 6">
    <name type="scientific">Fibrivirga algicola</name>
    <dbReference type="NCBI Taxonomy" id="2950420"/>
    <lineage>
        <taxon>Bacteria</taxon>
        <taxon>Pseudomonadati</taxon>
        <taxon>Bacteroidota</taxon>
        <taxon>Cytophagia</taxon>
        <taxon>Cytophagales</taxon>
        <taxon>Spirosomataceae</taxon>
        <taxon>Fibrivirga</taxon>
    </lineage>
</organism>
<evidence type="ECO:0000259" key="4">
    <source>
        <dbReference type="Pfam" id="PF17210"/>
    </source>
</evidence>
<feature type="domain" description="SD-repeat containing protein B" evidence="4">
    <location>
        <begin position="652"/>
        <end position="725"/>
    </location>
</feature>
<dbReference type="EMBL" id="WAEL01000001">
    <property type="protein sequence ID" value="NID09239.1"/>
    <property type="molecule type" value="Genomic_DNA"/>
</dbReference>
<evidence type="ECO:0000256" key="1">
    <source>
        <dbReference type="ARBA" id="ARBA00004613"/>
    </source>
</evidence>
<evidence type="ECO:0000313" key="5">
    <source>
        <dbReference type="EMBL" id="NID09239.1"/>
    </source>
</evidence>
<gene>
    <name evidence="5" type="ORF">F7231_03575</name>
</gene>
<comment type="subcellular location">
    <subcellularLocation>
        <location evidence="1">Secreted</location>
    </subcellularLocation>
</comment>
<evidence type="ECO:0000256" key="2">
    <source>
        <dbReference type="ARBA" id="ARBA00022525"/>
    </source>
</evidence>
<evidence type="ECO:0000256" key="3">
    <source>
        <dbReference type="ARBA" id="ARBA00022729"/>
    </source>
</evidence>
<reference evidence="6" key="2">
    <citation type="submission" date="2023-07" db="EMBL/GenBank/DDBJ databases">
        <authorList>
            <person name="Jung D.-H."/>
        </authorList>
    </citation>
    <scope>NUCLEOTIDE SEQUENCE [LARGE SCALE GENOMIC DNA]</scope>
    <source>
        <strain evidence="6">JA-25</strain>
    </source>
</reference>
<evidence type="ECO:0000313" key="6">
    <source>
        <dbReference type="Proteomes" id="UP000606008"/>
    </source>
</evidence>
<keyword evidence="2" id="KW-0964">Secreted</keyword>
<dbReference type="Proteomes" id="UP000606008">
    <property type="component" value="Unassembled WGS sequence"/>
</dbReference>